<dbReference type="PANTHER" id="PTHR34580">
    <property type="match status" value="1"/>
</dbReference>
<evidence type="ECO:0000313" key="6">
    <source>
        <dbReference type="EMBL" id="MUG47631.1"/>
    </source>
</evidence>
<dbReference type="EMBL" id="BOSM01000003">
    <property type="protein sequence ID" value="GIP58565.1"/>
    <property type="molecule type" value="Genomic_DNA"/>
</dbReference>
<dbReference type="SMART" id="SM00420">
    <property type="entry name" value="HTH_DEOR"/>
    <property type="match status" value="1"/>
</dbReference>
<evidence type="ECO:0000256" key="2">
    <source>
        <dbReference type="ARBA" id="ARBA00023125"/>
    </source>
</evidence>
<accession>A0A7X2Z528</accession>
<dbReference type="InterPro" id="IPR026881">
    <property type="entry name" value="WYL_dom"/>
</dbReference>
<feature type="domain" description="HTH deoR-type" evidence="4">
    <location>
        <begin position="2"/>
        <end position="57"/>
    </location>
</feature>
<dbReference type="InterPro" id="IPR028349">
    <property type="entry name" value="PafC-like"/>
</dbReference>
<dbReference type="PROSITE" id="PS51000">
    <property type="entry name" value="HTH_DEOR_2"/>
    <property type="match status" value="1"/>
</dbReference>
<dbReference type="InterPro" id="IPR018356">
    <property type="entry name" value="Tscrpt_reg_HTH_DeoR_CS"/>
</dbReference>
<dbReference type="Pfam" id="PF13280">
    <property type="entry name" value="WYL"/>
    <property type="match status" value="1"/>
</dbReference>
<keyword evidence="3" id="KW-0804">Transcription</keyword>
<evidence type="ECO:0000313" key="7">
    <source>
        <dbReference type="Proteomes" id="UP000447876"/>
    </source>
</evidence>
<dbReference type="GO" id="GO:0003700">
    <property type="term" value="F:DNA-binding transcription factor activity"/>
    <property type="evidence" value="ECO:0007669"/>
    <property type="project" value="InterPro"/>
</dbReference>
<dbReference type="InterPro" id="IPR051534">
    <property type="entry name" value="CBASS_pafABC_assoc_protein"/>
</dbReference>
<dbReference type="InterPro" id="IPR013196">
    <property type="entry name" value="HTH_11"/>
</dbReference>
<dbReference type="InterPro" id="IPR036388">
    <property type="entry name" value="WH-like_DNA-bd_sf"/>
</dbReference>
<dbReference type="Pfam" id="PF25583">
    <property type="entry name" value="WCX"/>
    <property type="match status" value="1"/>
</dbReference>
<dbReference type="EMBL" id="WNZW01000014">
    <property type="protein sequence ID" value="MUG47631.1"/>
    <property type="molecule type" value="Genomic_DNA"/>
</dbReference>
<dbReference type="GO" id="GO:0003677">
    <property type="term" value="F:DNA binding"/>
    <property type="evidence" value="ECO:0007669"/>
    <property type="project" value="UniProtKB-KW"/>
</dbReference>
<proteinExistence type="predicted"/>
<dbReference type="OrthoDB" id="9815009at2"/>
<dbReference type="PIRSF" id="PIRSF016838">
    <property type="entry name" value="PafC"/>
    <property type="match status" value="1"/>
</dbReference>
<dbReference type="Proteomes" id="UP000447876">
    <property type="component" value="Unassembled WGS sequence"/>
</dbReference>
<dbReference type="PROSITE" id="PS00894">
    <property type="entry name" value="HTH_DEOR_1"/>
    <property type="match status" value="1"/>
</dbReference>
<reference evidence="6 7" key="1">
    <citation type="submission" date="2019-11" db="EMBL/GenBank/DDBJ databases">
        <title>Draft genome sequences of five Paenibacillus species of dairy origin.</title>
        <authorList>
            <person name="Olajide A.M."/>
            <person name="Chen S."/>
            <person name="Lapointe G."/>
        </authorList>
    </citation>
    <scope>NUCLEOTIDE SEQUENCE [LARGE SCALE GENOMIC DNA]</scope>
    <source>
        <strain evidence="6 7">12CR55</strain>
    </source>
</reference>
<keyword evidence="1" id="KW-0805">Transcription regulation</keyword>
<dbReference type="PROSITE" id="PS52050">
    <property type="entry name" value="WYL"/>
    <property type="match status" value="1"/>
</dbReference>
<dbReference type="Proteomes" id="UP000681290">
    <property type="component" value="Unassembled WGS sequence"/>
</dbReference>
<keyword evidence="2" id="KW-0238">DNA-binding</keyword>
<protein>
    <submittedName>
        <fullName evidence="5">Transcriptional regulator</fullName>
    </submittedName>
    <submittedName>
        <fullName evidence="6">WYL domain-containing protein</fullName>
    </submittedName>
</protein>
<dbReference type="InterPro" id="IPR036390">
    <property type="entry name" value="WH_DNA-bd_sf"/>
</dbReference>
<evidence type="ECO:0000259" key="4">
    <source>
        <dbReference type="PROSITE" id="PS51000"/>
    </source>
</evidence>
<dbReference type="InterPro" id="IPR001034">
    <property type="entry name" value="DeoR_HTH"/>
</dbReference>
<dbReference type="Pfam" id="PF08279">
    <property type="entry name" value="HTH_11"/>
    <property type="match status" value="1"/>
</dbReference>
<dbReference type="SUPFAM" id="SSF46785">
    <property type="entry name" value="Winged helix' DNA-binding domain"/>
    <property type="match status" value="1"/>
</dbReference>
<organism evidence="6 7">
    <name type="scientific">Paenibacillus woosongensis</name>
    <dbReference type="NCBI Taxonomy" id="307580"/>
    <lineage>
        <taxon>Bacteria</taxon>
        <taxon>Bacillati</taxon>
        <taxon>Bacillota</taxon>
        <taxon>Bacilli</taxon>
        <taxon>Bacillales</taxon>
        <taxon>Paenibacillaceae</taxon>
        <taxon>Paenibacillus</taxon>
    </lineage>
</organism>
<gene>
    <name evidence="6" type="ORF">GNP95_22005</name>
    <name evidence="5" type="ORF">J15TS10_23790</name>
</gene>
<evidence type="ECO:0000313" key="5">
    <source>
        <dbReference type="EMBL" id="GIP58565.1"/>
    </source>
</evidence>
<keyword evidence="8" id="KW-1185">Reference proteome</keyword>
<comment type="caution">
    <text evidence="6">The sequence shown here is derived from an EMBL/GenBank/DDBJ whole genome shotgun (WGS) entry which is preliminary data.</text>
</comment>
<dbReference type="PANTHER" id="PTHR34580:SF1">
    <property type="entry name" value="PROTEIN PAFC"/>
    <property type="match status" value="1"/>
</dbReference>
<evidence type="ECO:0000256" key="1">
    <source>
        <dbReference type="ARBA" id="ARBA00023015"/>
    </source>
</evidence>
<evidence type="ECO:0000313" key="8">
    <source>
        <dbReference type="Proteomes" id="UP000681290"/>
    </source>
</evidence>
<sequence length="316" mass="36209">MRADRLISILLLLQNHGRLTTRELAARLEVSERTIHRDMEALSASGIPVYAERGTSGGWVLSEGYRTDLTGMKPEEMQALLLAHSSSLLGDLGLGGVFEHAFQKMLAAFPERLRGEAERVRQRIHIDGAGWHQSADRLPDLPTIQEAVWQDRMLRFDYRREDSAVERIAEPLGLVAKSSIWYLVARVEGEMRTYRISRIRNAQVLEKSFQRPDSFDLALYWERSTEEFKANLPRYPARLRFQEAALPRLAQQRYLKLIHMMPAEQGWIEAAAEFNTLESACEILLGYGSLARVMEPLELRDRVLLEAEAMVELYRG</sequence>
<name>A0A7X2Z528_9BACL</name>
<dbReference type="AlphaFoldDB" id="A0A7X2Z528"/>
<dbReference type="Gene3D" id="1.10.10.10">
    <property type="entry name" value="Winged helix-like DNA-binding domain superfamily/Winged helix DNA-binding domain"/>
    <property type="match status" value="1"/>
</dbReference>
<reference evidence="5 8" key="2">
    <citation type="submission" date="2021-03" db="EMBL/GenBank/DDBJ databases">
        <title>Antimicrobial resistance genes in bacteria isolated from Japanese honey, and their potential for conferring macrolide and lincosamide resistance in the American foulbrood pathogen Paenibacillus larvae.</title>
        <authorList>
            <person name="Okamoto M."/>
            <person name="Kumagai M."/>
            <person name="Kanamori H."/>
            <person name="Takamatsu D."/>
        </authorList>
    </citation>
    <scope>NUCLEOTIDE SEQUENCE [LARGE SCALE GENOMIC DNA]</scope>
    <source>
        <strain evidence="5 8">J15TS10</strain>
    </source>
</reference>
<dbReference type="InterPro" id="IPR057727">
    <property type="entry name" value="WCX_dom"/>
</dbReference>
<dbReference type="RefSeq" id="WP_155613005.1">
    <property type="nucleotide sequence ID" value="NZ_BOSM01000003.1"/>
</dbReference>
<evidence type="ECO:0000256" key="3">
    <source>
        <dbReference type="ARBA" id="ARBA00023163"/>
    </source>
</evidence>